<reference evidence="2" key="1">
    <citation type="submission" date="2025-08" db="UniProtKB">
        <authorList>
            <consortium name="Ensembl"/>
        </authorList>
    </citation>
    <scope>IDENTIFICATION</scope>
</reference>
<dbReference type="GO" id="GO:0001764">
    <property type="term" value="P:neuron migration"/>
    <property type="evidence" value="ECO:0007669"/>
    <property type="project" value="TreeGrafter"/>
</dbReference>
<dbReference type="GO" id="GO:0007098">
    <property type="term" value="P:centrosome cycle"/>
    <property type="evidence" value="ECO:0007669"/>
    <property type="project" value="InterPro"/>
</dbReference>
<dbReference type="GeneTree" id="ENSGT00940000164292"/>
<dbReference type="AlphaFoldDB" id="A0A8C2WW97"/>
<dbReference type="GO" id="GO:0035148">
    <property type="term" value="P:tube formation"/>
    <property type="evidence" value="ECO:0007669"/>
    <property type="project" value="TreeGrafter"/>
</dbReference>
<protein>
    <submittedName>
        <fullName evidence="2">SHH signaling and ciliogenesis regulator sdccag8</fullName>
    </submittedName>
</protein>
<keyword evidence="3" id="KW-1185">Reference proteome</keyword>
<evidence type="ECO:0000313" key="3">
    <source>
        <dbReference type="Proteomes" id="UP000694565"/>
    </source>
</evidence>
<dbReference type="GO" id="GO:0030010">
    <property type="term" value="P:establishment of cell polarity"/>
    <property type="evidence" value="ECO:0007669"/>
    <property type="project" value="TreeGrafter"/>
</dbReference>
<dbReference type="GO" id="GO:0005814">
    <property type="term" value="C:centriole"/>
    <property type="evidence" value="ECO:0007669"/>
    <property type="project" value="TreeGrafter"/>
</dbReference>
<dbReference type="InterPro" id="IPR031887">
    <property type="entry name" value="SDCCAG8"/>
</dbReference>
<dbReference type="PANTHER" id="PTHR34343:SF1">
    <property type="entry name" value="SEROLOGICALLY DEFINED COLON CANCER ANTIGEN 8"/>
    <property type="match status" value="1"/>
</dbReference>
<dbReference type="PANTHER" id="PTHR34343">
    <property type="entry name" value="SEROLOGICALLY DEFINED COLON CANCER ANTIGEN 8"/>
    <property type="match status" value="1"/>
</dbReference>
<dbReference type="Proteomes" id="UP000694565">
    <property type="component" value="Unplaced"/>
</dbReference>
<name>A0A8C2WW97_CYCLU</name>
<reference evidence="2" key="2">
    <citation type="submission" date="2025-09" db="UniProtKB">
        <authorList>
            <consortium name="Ensembl"/>
        </authorList>
    </citation>
    <scope>IDENTIFICATION</scope>
</reference>
<evidence type="ECO:0000256" key="1">
    <source>
        <dbReference type="SAM" id="Coils"/>
    </source>
</evidence>
<organism evidence="2 3">
    <name type="scientific">Cyclopterus lumpus</name>
    <name type="common">Lumpsucker</name>
    <dbReference type="NCBI Taxonomy" id="8103"/>
    <lineage>
        <taxon>Eukaryota</taxon>
        <taxon>Metazoa</taxon>
        <taxon>Chordata</taxon>
        <taxon>Craniata</taxon>
        <taxon>Vertebrata</taxon>
        <taxon>Euteleostomi</taxon>
        <taxon>Actinopterygii</taxon>
        <taxon>Neopterygii</taxon>
        <taxon>Teleostei</taxon>
        <taxon>Neoteleostei</taxon>
        <taxon>Acanthomorphata</taxon>
        <taxon>Eupercaria</taxon>
        <taxon>Perciformes</taxon>
        <taxon>Cottioidei</taxon>
        <taxon>Cottales</taxon>
        <taxon>Cyclopteridae</taxon>
        <taxon>Cyclopterus</taxon>
    </lineage>
</organism>
<accession>A0A8C2WW97</accession>
<proteinExistence type="predicted"/>
<dbReference type="Ensembl" id="ENSCLMT00005009110.1">
    <property type="protein sequence ID" value="ENSCLMP00005008314.1"/>
    <property type="gene ID" value="ENSCLMG00005004802.1"/>
</dbReference>
<sequence length="340" mass="38973">ISPQLNGRSNLTAFQDLVPMIHNQSDYIQHLEAEVKLCKEELHEMKQRIRVVVVENERFHSDLKSKAVDESLKEYTIHNSMIESLEAQVISFRSVYSSCEASIPSDFGLFFFKLKEQYSFPLSVSTFPSVFRKNLSVSQKECEEVKDRLRHREKQAADALRADGAPRVAGLCLKCAQHEAVLAGTHTNLHVQAIDRLKKERDELLVALRAVRASQQEAQQREWSACLQVKQAVEMAEEANLYKARVQCEQLSRELARLREQLEREAQALKERLAEAREEGRAEARKQREELAQTVKLTYSLSVCLDNYCICMSFHSTALAAFEILNYTRIVMCKSPLILL</sequence>
<keyword evidence="1" id="KW-0175">Coiled coil</keyword>
<dbReference type="GO" id="GO:0005813">
    <property type="term" value="C:centrosome"/>
    <property type="evidence" value="ECO:0007669"/>
    <property type="project" value="InterPro"/>
</dbReference>
<feature type="coiled-coil region" evidence="1">
    <location>
        <begin position="241"/>
        <end position="290"/>
    </location>
</feature>
<evidence type="ECO:0000313" key="2">
    <source>
        <dbReference type="Ensembl" id="ENSCLMP00005008314.1"/>
    </source>
</evidence>
<dbReference type="Pfam" id="PF15964">
    <property type="entry name" value="CCCAP"/>
    <property type="match status" value="2"/>
</dbReference>